<dbReference type="EMBL" id="BGPR01008413">
    <property type="protein sequence ID" value="GBN33670.1"/>
    <property type="molecule type" value="Genomic_DNA"/>
</dbReference>
<name>A0A4Y2N4Z7_ARAVE</name>
<comment type="caution">
    <text evidence="1">The sequence shown here is derived from an EMBL/GenBank/DDBJ whole genome shotgun (WGS) entry which is preliminary data.</text>
</comment>
<proteinExistence type="predicted"/>
<sequence>MGVAKCGSDLFGYRTEVRDEHIRDRPSLIYDTFLQRTEVAIRANRCLNMKEWDNIISDVSMKSLYEAVSVTLGHRKLCVCWIPKMLTEEIQMKRVDFAFGFFTLYRRCRL</sequence>
<evidence type="ECO:0000313" key="1">
    <source>
        <dbReference type="EMBL" id="GBN33670.1"/>
    </source>
</evidence>
<organism evidence="1 2">
    <name type="scientific">Araneus ventricosus</name>
    <name type="common">Orbweaver spider</name>
    <name type="synonym">Epeira ventricosa</name>
    <dbReference type="NCBI Taxonomy" id="182803"/>
    <lineage>
        <taxon>Eukaryota</taxon>
        <taxon>Metazoa</taxon>
        <taxon>Ecdysozoa</taxon>
        <taxon>Arthropoda</taxon>
        <taxon>Chelicerata</taxon>
        <taxon>Arachnida</taxon>
        <taxon>Araneae</taxon>
        <taxon>Araneomorphae</taxon>
        <taxon>Entelegynae</taxon>
        <taxon>Araneoidea</taxon>
        <taxon>Araneidae</taxon>
        <taxon>Araneus</taxon>
    </lineage>
</organism>
<keyword evidence="2" id="KW-1185">Reference proteome</keyword>
<dbReference type="Proteomes" id="UP000499080">
    <property type="component" value="Unassembled WGS sequence"/>
</dbReference>
<dbReference type="AlphaFoldDB" id="A0A4Y2N4Z7"/>
<gene>
    <name evidence="1" type="ORF">AVEN_121523_1</name>
</gene>
<reference evidence="1 2" key="1">
    <citation type="journal article" date="2019" name="Sci. Rep.">
        <title>Orb-weaving spider Araneus ventricosus genome elucidates the spidroin gene catalogue.</title>
        <authorList>
            <person name="Kono N."/>
            <person name="Nakamura H."/>
            <person name="Ohtoshi R."/>
            <person name="Moran D.A.P."/>
            <person name="Shinohara A."/>
            <person name="Yoshida Y."/>
            <person name="Fujiwara M."/>
            <person name="Mori M."/>
            <person name="Tomita M."/>
            <person name="Arakawa K."/>
        </authorList>
    </citation>
    <scope>NUCLEOTIDE SEQUENCE [LARGE SCALE GENOMIC DNA]</scope>
</reference>
<protein>
    <submittedName>
        <fullName evidence="1">Uncharacterized protein</fullName>
    </submittedName>
</protein>
<accession>A0A4Y2N4Z7</accession>
<evidence type="ECO:0000313" key="2">
    <source>
        <dbReference type="Proteomes" id="UP000499080"/>
    </source>
</evidence>